<accession>A0A0D3DLC0</accession>
<protein>
    <submittedName>
        <fullName evidence="2">Uncharacterized protein</fullName>
    </submittedName>
</protein>
<evidence type="ECO:0000313" key="2">
    <source>
        <dbReference type="EnsemblPlants" id="Bo8g033550.1"/>
    </source>
</evidence>
<dbReference type="HOGENOM" id="CLU_2577189_0_0_1"/>
<dbReference type="EnsemblPlants" id="Bo8g033550.1">
    <property type="protein sequence ID" value="Bo8g033550.1"/>
    <property type="gene ID" value="Bo8g033550"/>
</dbReference>
<proteinExistence type="predicted"/>
<feature type="transmembrane region" description="Helical" evidence="1">
    <location>
        <begin position="20"/>
        <end position="44"/>
    </location>
</feature>
<dbReference type="Gramene" id="Bo8g033550.1">
    <property type="protein sequence ID" value="Bo8g033550.1"/>
    <property type="gene ID" value="Bo8g033550"/>
</dbReference>
<keyword evidence="1" id="KW-0472">Membrane</keyword>
<dbReference type="Proteomes" id="UP000032141">
    <property type="component" value="Chromosome C8"/>
</dbReference>
<keyword evidence="1" id="KW-0812">Transmembrane</keyword>
<keyword evidence="3" id="KW-1185">Reference proteome</keyword>
<dbReference type="AlphaFoldDB" id="A0A0D3DLC0"/>
<reference evidence="2" key="2">
    <citation type="submission" date="2015-03" db="UniProtKB">
        <authorList>
            <consortium name="EnsemblPlants"/>
        </authorList>
    </citation>
    <scope>IDENTIFICATION</scope>
</reference>
<reference evidence="2 3" key="1">
    <citation type="journal article" date="2014" name="Genome Biol.">
        <title>Transcriptome and methylome profiling reveals relics of genome dominance in the mesopolyploid Brassica oleracea.</title>
        <authorList>
            <person name="Parkin I.A."/>
            <person name="Koh C."/>
            <person name="Tang H."/>
            <person name="Robinson S.J."/>
            <person name="Kagale S."/>
            <person name="Clarke W.E."/>
            <person name="Town C.D."/>
            <person name="Nixon J."/>
            <person name="Krishnakumar V."/>
            <person name="Bidwell S.L."/>
            <person name="Denoeud F."/>
            <person name="Belcram H."/>
            <person name="Links M.G."/>
            <person name="Just J."/>
            <person name="Clarke C."/>
            <person name="Bender T."/>
            <person name="Huebert T."/>
            <person name="Mason A.S."/>
            <person name="Pires J.C."/>
            <person name="Barker G."/>
            <person name="Moore J."/>
            <person name="Walley P.G."/>
            <person name="Manoli S."/>
            <person name="Batley J."/>
            <person name="Edwards D."/>
            <person name="Nelson M.N."/>
            <person name="Wang X."/>
            <person name="Paterson A.H."/>
            <person name="King G."/>
            <person name="Bancroft I."/>
            <person name="Chalhoub B."/>
            <person name="Sharpe A.G."/>
        </authorList>
    </citation>
    <scope>NUCLEOTIDE SEQUENCE</scope>
    <source>
        <strain evidence="2 3">cv. TO1000</strain>
    </source>
</reference>
<sequence length="81" mass="9536">MYHSHLRSAYHKWNAFEKLLFCSFVLLSPNCILYLFQLSLFTLLNASDNITLYRTLVPISLLIRNILKLFLSLIGHHPLFQ</sequence>
<organism evidence="2 3">
    <name type="scientific">Brassica oleracea var. oleracea</name>
    <dbReference type="NCBI Taxonomy" id="109376"/>
    <lineage>
        <taxon>Eukaryota</taxon>
        <taxon>Viridiplantae</taxon>
        <taxon>Streptophyta</taxon>
        <taxon>Embryophyta</taxon>
        <taxon>Tracheophyta</taxon>
        <taxon>Spermatophyta</taxon>
        <taxon>Magnoliopsida</taxon>
        <taxon>eudicotyledons</taxon>
        <taxon>Gunneridae</taxon>
        <taxon>Pentapetalae</taxon>
        <taxon>rosids</taxon>
        <taxon>malvids</taxon>
        <taxon>Brassicales</taxon>
        <taxon>Brassicaceae</taxon>
        <taxon>Brassiceae</taxon>
        <taxon>Brassica</taxon>
    </lineage>
</organism>
<evidence type="ECO:0000313" key="3">
    <source>
        <dbReference type="Proteomes" id="UP000032141"/>
    </source>
</evidence>
<evidence type="ECO:0000256" key="1">
    <source>
        <dbReference type="SAM" id="Phobius"/>
    </source>
</evidence>
<name>A0A0D3DLC0_BRAOL</name>
<keyword evidence="1" id="KW-1133">Transmembrane helix</keyword>